<protein>
    <recommendedName>
        <fullName evidence="6">BED-type domain-containing protein</fullName>
    </recommendedName>
</protein>
<dbReference type="Proteomes" id="UP000631114">
    <property type="component" value="Unassembled WGS sequence"/>
</dbReference>
<dbReference type="Pfam" id="PF02892">
    <property type="entry name" value="zf-BED"/>
    <property type="match status" value="1"/>
</dbReference>
<feature type="region of interest" description="Disordered" evidence="5">
    <location>
        <begin position="352"/>
        <end position="372"/>
    </location>
</feature>
<feature type="compositionally biased region" description="Acidic residues" evidence="5">
    <location>
        <begin position="358"/>
        <end position="372"/>
    </location>
</feature>
<name>A0A835HCQ4_9MAGN</name>
<sequence>MPRAKDIGWQHGKMVGGHRHHVQCNYCHRAMIGGITRFKKHLASKRGEIRGCEAVPKEVRELIKKHLSAWKIRKKTVENKKKKGNEDDLSESSSEDKDTESDESDQDTAAARLENLRTLHEGEAARPLMKKDHQLPMVGTREFFDAFSIVPSRNEQGSAPPRATDLGWAHGMMVNGDRQKIECKYCHKVILGGGISRLKQHLAGERGNIAPCEKVPEEVKAQMQQHIGLKVLERLKKHKETEKAKNPLISSIQGSEEGNNDDVQRIPKTLSVRIKTGRRRKREGGEAQSAVNKPLTKGVQDPTCLEEMDIDVADWVEDSTTLEGEDLRWMDAAVPTDAICIDTTRAMAVNSDYGANEDSSDETNMSDENDDL</sequence>
<feature type="domain" description="BED-type" evidence="6">
    <location>
        <begin position="3"/>
        <end position="59"/>
    </location>
</feature>
<keyword evidence="1" id="KW-0479">Metal-binding</keyword>
<keyword evidence="3" id="KW-0862">Zinc</keyword>
<feature type="region of interest" description="Disordered" evidence="5">
    <location>
        <begin position="240"/>
        <end position="298"/>
    </location>
</feature>
<proteinExistence type="predicted"/>
<organism evidence="7 8">
    <name type="scientific">Coptis chinensis</name>
    <dbReference type="NCBI Taxonomy" id="261450"/>
    <lineage>
        <taxon>Eukaryota</taxon>
        <taxon>Viridiplantae</taxon>
        <taxon>Streptophyta</taxon>
        <taxon>Embryophyta</taxon>
        <taxon>Tracheophyta</taxon>
        <taxon>Spermatophyta</taxon>
        <taxon>Magnoliopsida</taxon>
        <taxon>Ranunculales</taxon>
        <taxon>Ranunculaceae</taxon>
        <taxon>Coptidoideae</taxon>
        <taxon>Coptis</taxon>
    </lineage>
</organism>
<accession>A0A835HCQ4</accession>
<feature type="domain" description="BED-type" evidence="6">
    <location>
        <begin position="162"/>
        <end position="219"/>
    </location>
</feature>
<dbReference type="GO" id="GO:0008270">
    <property type="term" value="F:zinc ion binding"/>
    <property type="evidence" value="ECO:0007669"/>
    <property type="project" value="UniProtKB-KW"/>
</dbReference>
<evidence type="ECO:0000256" key="3">
    <source>
        <dbReference type="ARBA" id="ARBA00022833"/>
    </source>
</evidence>
<feature type="region of interest" description="Disordered" evidence="5">
    <location>
        <begin position="78"/>
        <end position="107"/>
    </location>
</feature>
<evidence type="ECO:0000313" key="8">
    <source>
        <dbReference type="Proteomes" id="UP000631114"/>
    </source>
</evidence>
<evidence type="ECO:0000259" key="6">
    <source>
        <dbReference type="PROSITE" id="PS50808"/>
    </source>
</evidence>
<dbReference type="PANTHER" id="PTHR46951:SF2">
    <property type="entry name" value="BED-TYPE DOMAIN-CONTAINING PROTEIN"/>
    <property type="match status" value="1"/>
</dbReference>
<keyword evidence="2 4" id="KW-0863">Zinc-finger</keyword>
<comment type="caution">
    <text evidence="7">The sequence shown here is derived from an EMBL/GenBank/DDBJ whole genome shotgun (WGS) entry which is preliminary data.</text>
</comment>
<evidence type="ECO:0000313" key="7">
    <source>
        <dbReference type="EMBL" id="KAF9595917.1"/>
    </source>
</evidence>
<dbReference type="OrthoDB" id="1741262at2759"/>
<dbReference type="EMBL" id="JADFTS010000007">
    <property type="protein sequence ID" value="KAF9595917.1"/>
    <property type="molecule type" value="Genomic_DNA"/>
</dbReference>
<dbReference type="PANTHER" id="PTHR46951">
    <property type="entry name" value="BED-TYPE DOMAIN-CONTAINING PROTEIN"/>
    <property type="match status" value="1"/>
</dbReference>
<evidence type="ECO:0000256" key="1">
    <source>
        <dbReference type="ARBA" id="ARBA00022723"/>
    </source>
</evidence>
<evidence type="ECO:0000256" key="2">
    <source>
        <dbReference type="ARBA" id="ARBA00022771"/>
    </source>
</evidence>
<reference evidence="7 8" key="1">
    <citation type="submission" date="2020-10" db="EMBL/GenBank/DDBJ databases">
        <title>The Coptis chinensis genome and diversification of protoberbering-type alkaloids.</title>
        <authorList>
            <person name="Wang B."/>
            <person name="Shu S."/>
            <person name="Song C."/>
            <person name="Liu Y."/>
        </authorList>
    </citation>
    <scope>NUCLEOTIDE SEQUENCE [LARGE SCALE GENOMIC DNA]</scope>
    <source>
        <strain evidence="7">HL-2020</strain>
        <tissue evidence="7">Leaf</tissue>
    </source>
</reference>
<dbReference type="InterPro" id="IPR003656">
    <property type="entry name" value="Znf_BED"/>
</dbReference>
<dbReference type="AlphaFoldDB" id="A0A835HCQ4"/>
<dbReference type="GO" id="GO:0003677">
    <property type="term" value="F:DNA binding"/>
    <property type="evidence" value="ECO:0007669"/>
    <property type="project" value="InterPro"/>
</dbReference>
<evidence type="ECO:0000256" key="4">
    <source>
        <dbReference type="PROSITE-ProRule" id="PRU00027"/>
    </source>
</evidence>
<evidence type="ECO:0000256" key="5">
    <source>
        <dbReference type="SAM" id="MobiDB-lite"/>
    </source>
</evidence>
<gene>
    <name evidence="7" type="ORF">IFM89_006198</name>
</gene>
<feature type="compositionally biased region" description="Acidic residues" evidence="5">
    <location>
        <begin position="97"/>
        <end position="106"/>
    </location>
</feature>
<dbReference type="PROSITE" id="PS50808">
    <property type="entry name" value="ZF_BED"/>
    <property type="match status" value="2"/>
</dbReference>
<feature type="compositionally biased region" description="Polar residues" evidence="5">
    <location>
        <begin position="248"/>
        <end position="257"/>
    </location>
</feature>
<keyword evidence="8" id="KW-1185">Reference proteome</keyword>